<gene>
    <name evidence="2" type="ORF">L0635_01500</name>
</gene>
<name>A0ABT4IQ02_9GAMM</name>
<feature type="domain" description="Polysaccharide pyruvyl transferase" evidence="1">
    <location>
        <begin position="13"/>
        <end position="326"/>
    </location>
</feature>
<dbReference type="GO" id="GO:0016740">
    <property type="term" value="F:transferase activity"/>
    <property type="evidence" value="ECO:0007669"/>
    <property type="project" value="UniProtKB-KW"/>
</dbReference>
<dbReference type="Pfam" id="PF04230">
    <property type="entry name" value="PS_pyruv_trans"/>
    <property type="match status" value="1"/>
</dbReference>
<dbReference type="PANTHER" id="PTHR36836">
    <property type="entry name" value="COLANIC ACID BIOSYNTHESIS PROTEIN WCAK"/>
    <property type="match status" value="1"/>
</dbReference>
<protein>
    <submittedName>
        <fullName evidence="2">Polysaccharide pyruvyl transferase family protein</fullName>
    </submittedName>
</protein>
<dbReference type="EMBL" id="JAKNQU010000001">
    <property type="protein sequence ID" value="MCZ0925755.1"/>
    <property type="molecule type" value="Genomic_DNA"/>
</dbReference>
<keyword evidence="2" id="KW-0808">Transferase</keyword>
<dbReference type="RefSeq" id="WP_268900923.1">
    <property type="nucleotide sequence ID" value="NZ_JAKNQU010000001.1"/>
</dbReference>
<dbReference type="InterPro" id="IPR007345">
    <property type="entry name" value="Polysacch_pyruvyl_Trfase"/>
</dbReference>
<proteinExistence type="predicted"/>
<evidence type="ECO:0000313" key="3">
    <source>
        <dbReference type="Proteomes" id="UP001321125"/>
    </source>
</evidence>
<evidence type="ECO:0000313" key="2">
    <source>
        <dbReference type="EMBL" id="MCZ0925755.1"/>
    </source>
</evidence>
<dbReference type="Proteomes" id="UP001321125">
    <property type="component" value="Unassembled WGS sequence"/>
</dbReference>
<reference evidence="2 3" key="1">
    <citation type="submission" date="2022-02" db="EMBL/GenBank/DDBJ databases">
        <title>Study of halophilic communities from a Mexican lake.</title>
        <authorList>
            <person name="Hernandez-Soto L.M."/>
            <person name="Martinez-Abarca F."/>
            <person name="Ramirez-Saad H.C."/>
            <person name="Aguirre-Garrido J.F."/>
        </authorList>
    </citation>
    <scope>NUCLEOTIDE SEQUENCE [LARGE SCALE GENOMIC DNA]</scope>
    <source>
        <strain evidence="2 3">Hjan13</strain>
    </source>
</reference>
<evidence type="ECO:0000259" key="1">
    <source>
        <dbReference type="Pfam" id="PF04230"/>
    </source>
</evidence>
<sequence>MKVAIFYGHYSTNIGDLAINQGLSAFLNKVFGANVKATVFFLNSTGDELGGKDSFTHCANIQFSTIYTTAFNAIRYLREPKQFAVECDLASFDVVLINGGEHLFSYEANENWFNLFWRMLPLISSSHLNIKAIPVPSTYGPFQAANSIDFIKKYSNPVQMFPCRDSDSKSHVASIDSSYSCPELLDMAFFLPEISVQAEKNNGNKKVIGIVVRPEKIGLRQGVTNLLNEDEIRSSISYISTYKVISSLVNEKNCKVKLFIQASADEKLTRLLYQDITKKFNISEVTISKPSNIDEYRSELSNCDCIYTSRFHALILSLVSNTPVVASYFEQHGHKMPGIMSMLRCDDLIVNLSNCEMQEIEKSILNKIESAIIKFNQTKSIIENKKDETIDYYNNFYNTQEEIAEIPLDVKCCEYQDWWPDIVKACEEKHLQTAMKEKNSRHLVVLEARKVAYEKLKKREHILMKKIEKLQDRP</sequence>
<comment type="caution">
    <text evidence="2">The sequence shown here is derived from an EMBL/GenBank/DDBJ whole genome shotgun (WGS) entry which is preliminary data.</text>
</comment>
<organism evidence="2 3">
    <name type="scientific">Vreelandella janggokensis</name>
    <dbReference type="NCBI Taxonomy" id="370767"/>
    <lineage>
        <taxon>Bacteria</taxon>
        <taxon>Pseudomonadati</taxon>
        <taxon>Pseudomonadota</taxon>
        <taxon>Gammaproteobacteria</taxon>
        <taxon>Oceanospirillales</taxon>
        <taxon>Halomonadaceae</taxon>
        <taxon>Vreelandella</taxon>
    </lineage>
</organism>
<accession>A0ABT4IQ02</accession>
<keyword evidence="3" id="KW-1185">Reference proteome</keyword>
<dbReference type="PANTHER" id="PTHR36836:SF1">
    <property type="entry name" value="COLANIC ACID BIOSYNTHESIS PROTEIN WCAK"/>
    <property type="match status" value="1"/>
</dbReference>